<gene>
    <name evidence="1" type="ordered locus">CLDAP_02490</name>
    <name evidence="2" type="ordered locus">CLDAP_38740</name>
</gene>
<dbReference type="OrthoDB" id="9809409at2"/>
<dbReference type="STRING" id="926550.CLDAP_02490"/>
<dbReference type="Gene3D" id="3.20.20.80">
    <property type="entry name" value="Glycosidases"/>
    <property type="match status" value="1"/>
</dbReference>
<evidence type="ECO:0000313" key="2">
    <source>
        <dbReference type="EMBL" id="BAM01914.1"/>
    </source>
</evidence>
<name>I0I9H6_CALAS</name>
<reference evidence="2 3" key="1">
    <citation type="submission" date="2012-02" db="EMBL/GenBank/DDBJ databases">
        <title>Complete genome sequence of Caldilinea aerophila DSM 14535 (= NBRC 102666).</title>
        <authorList>
            <person name="Oguchi A."/>
            <person name="Hosoyama A."/>
            <person name="Sekine M."/>
            <person name="Fukai R."/>
            <person name="Kato Y."/>
            <person name="Nakamura S."/>
            <person name="Hanada S."/>
            <person name="Yamazaki S."/>
            <person name="Fujita N."/>
        </authorList>
    </citation>
    <scope>NUCLEOTIDE SEQUENCE [LARGE SCALE GENOMIC DNA]</scope>
    <source>
        <strain evidence="2">DSM 14535</strain>
        <strain evidence="3">DSM 14535 / JCM 11387 / NBRC 104270 / STL-6-O1</strain>
    </source>
</reference>
<protein>
    <submittedName>
        <fullName evidence="2">Uncharacterized protein</fullName>
    </submittedName>
</protein>
<evidence type="ECO:0000313" key="1">
    <source>
        <dbReference type="EMBL" id="BAL98288.1"/>
    </source>
</evidence>
<dbReference type="InterPro" id="IPR017853">
    <property type="entry name" value="GH"/>
</dbReference>
<dbReference type="Proteomes" id="UP000007880">
    <property type="component" value="Chromosome"/>
</dbReference>
<proteinExistence type="predicted"/>
<dbReference type="HOGENOM" id="CLU_060325_0_0_0"/>
<accession>I0I9H6</accession>
<organism evidence="2 3">
    <name type="scientific">Caldilinea aerophila (strain DSM 14535 / JCM 11387 / NBRC 104270 / STL-6-O1)</name>
    <dbReference type="NCBI Taxonomy" id="926550"/>
    <lineage>
        <taxon>Bacteria</taxon>
        <taxon>Bacillati</taxon>
        <taxon>Chloroflexota</taxon>
        <taxon>Caldilineae</taxon>
        <taxon>Caldilineales</taxon>
        <taxon>Caldilineaceae</taxon>
        <taxon>Caldilinea</taxon>
    </lineage>
</organism>
<dbReference type="EMBL" id="AP012337">
    <property type="protein sequence ID" value="BAL98288.1"/>
    <property type="molecule type" value="Genomic_DNA"/>
</dbReference>
<dbReference type="EMBL" id="AP012337">
    <property type="protein sequence ID" value="BAM01914.1"/>
    <property type="molecule type" value="Genomic_DNA"/>
</dbReference>
<dbReference type="eggNOG" id="COG3858">
    <property type="taxonomic scope" value="Bacteria"/>
</dbReference>
<dbReference type="KEGG" id="cap:CLDAP_02490"/>
<keyword evidence="3" id="KW-1185">Reference proteome</keyword>
<dbReference type="KEGG" id="cap:CLDAP_38740"/>
<dbReference type="SUPFAM" id="SSF51445">
    <property type="entry name" value="(Trans)glycosidases"/>
    <property type="match status" value="1"/>
</dbReference>
<sequence>MKCLRKRRLKSFPLWITVALLSLAVLGRGCIFRPATNFAGAHFNRGANAAWLGVEWVKEPHGNSEIAVLANDLKRREIGYIFVFASYLRADGQFNPTYPYAAEFTRALKGIQPGLSVQAWIGLPLNRPQLLGRSGYVDLSDATTRRRIVEFCAALIRQGGFDGVHLDPEPVPTDDLDVLTLLDEVRRAIGPNSTLSIAARRIWPVFSDLVPPFAGQVAWRASYYREVARRVDQIAGMTYDSGLPLPQLYRQWVRFQVIGVSRAIDGTDVALFFGIPTSEEKTWTHWPNAENMESGLQGVIDGLNDADARPSAVTGVAIYPYWETDATEWATYESLWLGR</sequence>
<dbReference type="AlphaFoldDB" id="I0I9H6"/>
<evidence type="ECO:0000313" key="3">
    <source>
        <dbReference type="Proteomes" id="UP000007880"/>
    </source>
</evidence>